<gene>
    <name evidence="1" type="ORF">SAMN04488528_100486</name>
</gene>
<dbReference type="RefSeq" id="WP_090038899.1">
    <property type="nucleotide sequence ID" value="NZ_FOKI01000004.1"/>
</dbReference>
<dbReference type="STRING" id="84698.SAMN04488528_100486"/>
<name>A0A1I0W6E5_9CLOT</name>
<evidence type="ECO:0000313" key="2">
    <source>
        <dbReference type="Proteomes" id="UP000198619"/>
    </source>
</evidence>
<reference evidence="1 2" key="1">
    <citation type="submission" date="2016-10" db="EMBL/GenBank/DDBJ databases">
        <authorList>
            <person name="de Groot N.N."/>
        </authorList>
    </citation>
    <scope>NUCLEOTIDE SEQUENCE [LARGE SCALE GENOMIC DNA]</scope>
    <source>
        <strain evidence="1 2">DSM 12271</strain>
    </source>
</reference>
<evidence type="ECO:0000313" key="1">
    <source>
        <dbReference type="EMBL" id="SFA84252.1"/>
    </source>
</evidence>
<proteinExistence type="predicted"/>
<accession>A0A1I0W6E5</accession>
<organism evidence="1 2">
    <name type="scientific">Clostridium frigidicarnis</name>
    <dbReference type="NCBI Taxonomy" id="84698"/>
    <lineage>
        <taxon>Bacteria</taxon>
        <taxon>Bacillati</taxon>
        <taxon>Bacillota</taxon>
        <taxon>Clostridia</taxon>
        <taxon>Eubacteriales</taxon>
        <taxon>Clostridiaceae</taxon>
        <taxon>Clostridium</taxon>
    </lineage>
</organism>
<protein>
    <submittedName>
        <fullName evidence="1">Uncharacterized protein</fullName>
    </submittedName>
</protein>
<sequence>MNSQDLVDELLYVFNILTGSGVVFHYSDENIEFKNITDIVEIDDETLLLQLDDEEEYRVELTDFKEYHVKENINLYDRDDVRNFDNILKELIG</sequence>
<dbReference type="EMBL" id="FOKI01000004">
    <property type="protein sequence ID" value="SFA84252.1"/>
    <property type="molecule type" value="Genomic_DNA"/>
</dbReference>
<dbReference type="Proteomes" id="UP000198619">
    <property type="component" value="Unassembled WGS sequence"/>
</dbReference>
<dbReference type="OrthoDB" id="1925836at2"/>
<keyword evidence="2" id="KW-1185">Reference proteome</keyword>
<dbReference type="AlphaFoldDB" id="A0A1I0W6E5"/>